<dbReference type="Proteomes" id="UP000718593">
    <property type="component" value="Unassembled WGS sequence"/>
</dbReference>
<feature type="non-terminal residue" evidence="1">
    <location>
        <position position="88"/>
    </location>
</feature>
<dbReference type="EMBL" id="JABZMI010000487">
    <property type="protein sequence ID" value="MBF1166525.1"/>
    <property type="molecule type" value="Genomic_DNA"/>
</dbReference>
<organism evidence="1 2">
    <name type="scientific">Dechloromonas agitata</name>
    <dbReference type="NCBI Taxonomy" id="73030"/>
    <lineage>
        <taxon>Bacteria</taxon>
        <taxon>Pseudomonadati</taxon>
        <taxon>Pseudomonadota</taxon>
        <taxon>Betaproteobacteria</taxon>
        <taxon>Rhodocyclales</taxon>
        <taxon>Azonexaceae</taxon>
        <taxon>Dechloromonas</taxon>
    </lineage>
</organism>
<protein>
    <submittedName>
        <fullName evidence="1">Uncharacterized protein</fullName>
    </submittedName>
</protein>
<reference evidence="1" key="1">
    <citation type="submission" date="2020-04" db="EMBL/GenBank/DDBJ databases">
        <title>Deep metagenomics examines the oral microbiome during advanced dental caries in children, revealing novel taxa and co-occurrences with host molecules.</title>
        <authorList>
            <person name="Baker J.L."/>
            <person name="Morton J.T."/>
            <person name="Dinis M."/>
            <person name="Alvarez R."/>
            <person name="Tran N.C."/>
            <person name="Knight R."/>
            <person name="Edlund A."/>
        </authorList>
    </citation>
    <scope>NUCLEOTIDE SEQUENCE</scope>
    <source>
        <strain evidence="1">JCVI_32_bin.24</strain>
    </source>
</reference>
<comment type="caution">
    <text evidence="1">The sequence shown here is derived from an EMBL/GenBank/DDBJ whole genome shotgun (WGS) entry which is preliminary data.</text>
</comment>
<evidence type="ECO:0000313" key="1">
    <source>
        <dbReference type="EMBL" id="MBF1166525.1"/>
    </source>
</evidence>
<dbReference type="AlphaFoldDB" id="A0A930BZF3"/>
<accession>A0A930BZF3</accession>
<sequence length="88" mass="9458">MIDQLSFAGIAPLQQPHLLPDTAGQIAINCLFRDGAMTPARMPQTVSGVTLSGSEKSIYRFGQDADAALPLYWFLFNGDTSVVKSNAI</sequence>
<evidence type="ECO:0000313" key="2">
    <source>
        <dbReference type="Proteomes" id="UP000718593"/>
    </source>
</evidence>
<gene>
    <name evidence="1" type="ORF">HXL68_15995</name>
</gene>
<name>A0A930BZF3_9RHOO</name>
<proteinExistence type="predicted"/>